<name>A0A7K2IZR3_9ACTN</name>
<dbReference type="GO" id="GO:0003700">
    <property type="term" value="F:DNA-binding transcription factor activity"/>
    <property type="evidence" value="ECO:0007669"/>
    <property type="project" value="InterPro"/>
</dbReference>
<dbReference type="Gene3D" id="2.60.120.10">
    <property type="entry name" value="Jelly Rolls"/>
    <property type="match status" value="1"/>
</dbReference>
<reference evidence="4 5" key="1">
    <citation type="journal article" date="2019" name="Nat. Commun.">
        <title>The antimicrobial potential of Streptomyces from insect microbiomes.</title>
        <authorList>
            <person name="Chevrette M.G."/>
            <person name="Carlson C.M."/>
            <person name="Ortega H.E."/>
            <person name="Thomas C."/>
            <person name="Ananiev G.E."/>
            <person name="Barns K.J."/>
            <person name="Book A.J."/>
            <person name="Cagnazzo J."/>
            <person name="Carlos C."/>
            <person name="Flanigan W."/>
            <person name="Grubbs K.J."/>
            <person name="Horn H.A."/>
            <person name="Hoffmann F.M."/>
            <person name="Klassen J.L."/>
            <person name="Knack J.J."/>
            <person name="Lewin G.R."/>
            <person name="McDonald B.R."/>
            <person name="Muller L."/>
            <person name="Melo W.G.P."/>
            <person name="Pinto-Tomas A.A."/>
            <person name="Schmitz A."/>
            <person name="Wendt-Pienkowski E."/>
            <person name="Wildman S."/>
            <person name="Zhao M."/>
            <person name="Zhang F."/>
            <person name="Bugni T.S."/>
            <person name="Andes D.R."/>
            <person name="Pupo M.T."/>
            <person name="Currie C.R."/>
        </authorList>
    </citation>
    <scope>NUCLEOTIDE SEQUENCE [LARGE SCALE GENOMIC DNA]</scope>
    <source>
        <strain evidence="4 5">SID5840</strain>
    </source>
</reference>
<dbReference type="InterPro" id="IPR014710">
    <property type="entry name" value="RmlC-like_jellyroll"/>
</dbReference>
<dbReference type="InterPro" id="IPR013096">
    <property type="entry name" value="Cupin_2"/>
</dbReference>
<evidence type="ECO:0000259" key="3">
    <source>
        <dbReference type="PROSITE" id="PS01124"/>
    </source>
</evidence>
<evidence type="ECO:0000256" key="2">
    <source>
        <dbReference type="ARBA" id="ARBA00023163"/>
    </source>
</evidence>
<organism evidence="4 5">
    <name type="scientific">Nocardiopsis alba</name>
    <dbReference type="NCBI Taxonomy" id="53437"/>
    <lineage>
        <taxon>Bacteria</taxon>
        <taxon>Bacillati</taxon>
        <taxon>Actinomycetota</taxon>
        <taxon>Actinomycetes</taxon>
        <taxon>Streptosporangiales</taxon>
        <taxon>Nocardiopsidaceae</taxon>
        <taxon>Nocardiopsis</taxon>
    </lineage>
</organism>
<dbReference type="SMART" id="SM00342">
    <property type="entry name" value="HTH_ARAC"/>
    <property type="match status" value="1"/>
</dbReference>
<dbReference type="SUPFAM" id="SSF46689">
    <property type="entry name" value="Homeodomain-like"/>
    <property type="match status" value="1"/>
</dbReference>
<dbReference type="AlphaFoldDB" id="A0A7K2IZR3"/>
<dbReference type="GO" id="GO:0043565">
    <property type="term" value="F:sequence-specific DNA binding"/>
    <property type="evidence" value="ECO:0007669"/>
    <property type="project" value="InterPro"/>
</dbReference>
<dbReference type="Gene3D" id="1.10.10.60">
    <property type="entry name" value="Homeodomain-like"/>
    <property type="match status" value="1"/>
</dbReference>
<dbReference type="Proteomes" id="UP000467124">
    <property type="component" value="Unassembled WGS sequence"/>
</dbReference>
<protein>
    <submittedName>
        <fullName evidence="4">Helix-turn-helix domain-containing protein</fullName>
    </submittedName>
</protein>
<proteinExistence type="predicted"/>
<dbReference type="Pfam" id="PF12833">
    <property type="entry name" value="HTH_18"/>
    <property type="match status" value="1"/>
</dbReference>
<dbReference type="PROSITE" id="PS01124">
    <property type="entry name" value="HTH_ARAC_FAMILY_2"/>
    <property type="match status" value="1"/>
</dbReference>
<dbReference type="InterPro" id="IPR009057">
    <property type="entry name" value="Homeodomain-like_sf"/>
</dbReference>
<dbReference type="PANTHER" id="PTHR11019:SF199">
    <property type="entry name" value="HTH-TYPE TRANSCRIPTIONAL REGULATOR NIMR"/>
    <property type="match status" value="1"/>
</dbReference>
<evidence type="ECO:0000313" key="4">
    <source>
        <dbReference type="EMBL" id="MYR35449.1"/>
    </source>
</evidence>
<evidence type="ECO:0000256" key="1">
    <source>
        <dbReference type="ARBA" id="ARBA00023015"/>
    </source>
</evidence>
<feature type="domain" description="HTH araC/xylS-type" evidence="3">
    <location>
        <begin position="144"/>
        <end position="240"/>
    </location>
</feature>
<comment type="caution">
    <text evidence="4">The sequence shown here is derived from an EMBL/GenBank/DDBJ whole genome shotgun (WGS) entry which is preliminary data.</text>
</comment>
<dbReference type="InterPro" id="IPR011051">
    <property type="entry name" value="RmlC_Cupin_sf"/>
</dbReference>
<dbReference type="PANTHER" id="PTHR11019">
    <property type="entry name" value="HTH-TYPE TRANSCRIPTIONAL REGULATOR NIMR"/>
    <property type="match status" value="1"/>
</dbReference>
<dbReference type="CDD" id="cd06124">
    <property type="entry name" value="cupin_NimR-like_N"/>
    <property type="match status" value="1"/>
</dbReference>
<dbReference type="Pfam" id="PF07883">
    <property type="entry name" value="Cupin_2"/>
    <property type="match status" value="1"/>
</dbReference>
<gene>
    <name evidence="4" type="ORF">GTW20_25095</name>
</gene>
<keyword evidence="1" id="KW-0805">Transcription regulation</keyword>
<dbReference type="RefSeq" id="WP_161112076.1">
    <property type="nucleotide sequence ID" value="NZ_WWHY01000001.1"/>
</dbReference>
<dbReference type="InterPro" id="IPR018060">
    <property type="entry name" value="HTH_AraC"/>
</dbReference>
<dbReference type="EMBL" id="WWHY01000001">
    <property type="protein sequence ID" value="MYR35449.1"/>
    <property type="molecule type" value="Genomic_DNA"/>
</dbReference>
<sequence length="240" mass="26464">MPIAPTETRRLTSGEDVDAHRHDDHQLIYSSSGVLEVMVESGTWFTPSNRAVWVPGGTEHRWRVHGATRVHLVGVPARRKRPWGHEPAPVLVDPLFRELLIACSETGPAVSPEQRRMLAVLIDRIRPAPEPATMVPVLRDARLREVQAVLESDMTSSLTLGELGRRIGVGERTLSRLFHDTVGMGFTVWRTQLRLHRAGLLLAQGRTVTQAAAACGFSSPSAFIVAFQAAFGRTPGSLYR</sequence>
<keyword evidence="2" id="KW-0804">Transcription</keyword>
<accession>A0A7K2IZR3</accession>
<evidence type="ECO:0000313" key="5">
    <source>
        <dbReference type="Proteomes" id="UP000467124"/>
    </source>
</evidence>
<dbReference type="SUPFAM" id="SSF51182">
    <property type="entry name" value="RmlC-like cupins"/>
    <property type="match status" value="1"/>
</dbReference>